<dbReference type="AlphaFoldDB" id="A0A4Q2AWM4"/>
<evidence type="ECO:0000313" key="1">
    <source>
        <dbReference type="EMBL" id="RXV74080.1"/>
    </source>
</evidence>
<organism evidence="1 2">
    <name type="scientific">Burkholderia stabilis</name>
    <dbReference type="NCBI Taxonomy" id="95485"/>
    <lineage>
        <taxon>Bacteria</taxon>
        <taxon>Pseudomonadati</taxon>
        <taxon>Pseudomonadota</taxon>
        <taxon>Betaproteobacteria</taxon>
        <taxon>Burkholderiales</taxon>
        <taxon>Burkholderiaceae</taxon>
        <taxon>Burkholderia</taxon>
        <taxon>Burkholderia cepacia complex</taxon>
    </lineage>
</organism>
<evidence type="ECO:0000313" key="2">
    <source>
        <dbReference type="Proteomes" id="UP000289650"/>
    </source>
</evidence>
<proteinExistence type="predicted"/>
<sequence>MCIQSHLRRLLLKRRHRNRRSYSMKFRE</sequence>
<dbReference type="EMBL" id="QWEX01000001">
    <property type="protein sequence ID" value="RXV74080.1"/>
    <property type="molecule type" value="Genomic_DNA"/>
</dbReference>
<protein>
    <submittedName>
        <fullName evidence="1">Uncharacterized protein</fullName>
    </submittedName>
</protein>
<dbReference type="Proteomes" id="UP000289650">
    <property type="component" value="Unassembled WGS sequence"/>
</dbReference>
<comment type="caution">
    <text evidence="1">The sequence shown here is derived from an EMBL/GenBank/DDBJ whole genome shotgun (WGS) entry which is preliminary data.</text>
</comment>
<gene>
    <name evidence="1" type="ORF">D1006_07750</name>
</gene>
<accession>A0A4Q2AWM4</accession>
<reference evidence="1 2" key="1">
    <citation type="submission" date="2018-08" db="EMBL/GenBank/DDBJ databases">
        <title>Mountain-cultivated ginseng endophyte, Burkholderia stabilis and its activity against ginseng root rot disease.</title>
        <authorList>
            <person name="Tapan Kumar M."/>
            <person name="Bae H."/>
            <person name="Shanmugam G."/>
            <person name="Jeon J."/>
        </authorList>
    </citation>
    <scope>NUCLEOTIDE SEQUENCE [LARGE SCALE GENOMIC DNA]</scope>
    <source>
        <strain evidence="1 2">EB159</strain>
    </source>
</reference>
<name>A0A4Q2AWM4_9BURK</name>